<dbReference type="InterPro" id="IPR027051">
    <property type="entry name" value="XdhC_Rossmann_dom"/>
</dbReference>
<accession>A0AAE3G7W7</accession>
<dbReference type="NCBIfam" id="TIGR02964">
    <property type="entry name" value="xanthine_xdhC"/>
    <property type="match status" value="1"/>
</dbReference>
<dbReference type="Pfam" id="PF13478">
    <property type="entry name" value="XdhC_C"/>
    <property type="match status" value="1"/>
</dbReference>
<keyword evidence="4" id="KW-1185">Reference proteome</keyword>
<dbReference type="RefSeq" id="WP_253480645.1">
    <property type="nucleotide sequence ID" value="NZ_JALJXV010000008.1"/>
</dbReference>
<dbReference type="SUPFAM" id="SSF51735">
    <property type="entry name" value="NAD(P)-binding Rossmann-fold domains"/>
    <property type="match status" value="1"/>
</dbReference>
<dbReference type="InterPro" id="IPR014308">
    <property type="entry name" value="Xanthine_DH_XdhC"/>
</dbReference>
<reference evidence="3" key="1">
    <citation type="submission" date="2022-03" db="EMBL/GenBank/DDBJ databases">
        <title>Genomic Encyclopedia of Type Strains, Phase III (KMG-III): the genomes of soil and plant-associated and newly described type strains.</title>
        <authorList>
            <person name="Whitman W."/>
        </authorList>
    </citation>
    <scope>NUCLEOTIDE SEQUENCE</scope>
    <source>
        <strain evidence="3">ANL 6-2</strain>
    </source>
</reference>
<evidence type="ECO:0000259" key="1">
    <source>
        <dbReference type="Pfam" id="PF02625"/>
    </source>
</evidence>
<dbReference type="PANTHER" id="PTHR30388">
    <property type="entry name" value="ALDEHYDE OXIDOREDUCTASE MOLYBDENUM COFACTOR ASSEMBLY PROTEIN"/>
    <property type="match status" value="1"/>
</dbReference>
<dbReference type="InterPro" id="IPR003777">
    <property type="entry name" value="XdhC_CoxI"/>
</dbReference>
<dbReference type="PROSITE" id="PS00065">
    <property type="entry name" value="D_2_HYDROXYACID_DH_1"/>
    <property type="match status" value="1"/>
</dbReference>
<dbReference type="AlphaFoldDB" id="A0AAE3G7W7"/>
<dbReference type="InterPro" id="IPR029752">
    <property type="entry name" value="D-isomer_DH_CS1"/>
</dbReference>
<evidence type="ECO:0000259" key="2">
    <source>
        <dbReference type="Pfam" id="PF13478"/>
    </source>
</evidence>
<protein>
    <submittedName>
        <fullName evidence="3">Xanthine dehydrogenase accessory factor</fullName>
    </submittedName>
</protein>
<dbReference type="PANTHER" id="PTHR30388:SF6">
    <property type="entry name" value="XANTHINE DEHYDROGENASE SUBUNIT A-RELATED"/>
    <property type="match status" value="1"/>
</dbReference>
<dbReference type="Pfam" id="PF02625">
    <property type="entry name" value="XdhC_CoxI"/>
    <property type="match status" value="1"/>
</dbReference>
<name>A0AAE3G7W7_9GAMM</name>
<dbReference type="GO" id="GO:0016616">
    <property type="term" value="F:oxidoreductase activity, acting on the CH-OH group of donors, NAD or NADP as acceptor"/>
    <property type="evidence" value="ECO:0007669"/>
    <property type="project" value="UniProtKB-ARBA"/>
</dbReference>
<feature type="domain" description="XdhC- CoxI" evidence="1">
    <location>
        <begin position="13"/>
        <end position="71"/>
    </location>
</feature>
<gene>
    <name evidence="3" type="ORF">J2T57_003207</name>
</gene>
<dbReference type="Gene3D" id="3.40.50.720">
    <property type="entry name" value="NAD(P)-binding Rossmann-like Domain"/>
    <property type="match status" value="1"/>
</dbReference>
<sequence>MRPWLAALKRFEEADTPCVMVTLLRSAGSAPREGGAKMVVSATESVGTLGGGTVELLAQQKARTLLDAADPAPHEEEFILNDAIDQACGGRMTVLFEPLYPPPLVIAIVGAGHVGQALVNVLGPVHCRVHWFDARASLFPDAMPGNARRHEFVEPASIMQVLPAGGALLAMSHSHDLDLQVVAAGLRRDDLALVGTIGSATKRGRMLHRLRDMGLEDAARQRLICPVGLPGVGGKAPADIAIAIAAQLLAMEQRV</sequence>
<feature type="domain" description="XdhC Rossmann" evidence="2">
    <location>
        <begin position="107"/>
        <end position="248"/>
    </location>
</feature>
<organism evidence="3 4">
    <name type="scientific">Natronocella acetinitrilica</name>
    <dbReference type="NCBI Taxonomy" id="414046"/>
    <lineage>
        <taxon>Bacteria</taxon>
        <taxon>Pseudomonadati</taxon>
        <taxon>Pseudomonadota</taxon>
        <taxon>Gammaproteobacteria</taxon>
        <taxon>Chromatiales</taxon>
        <taxon>Ectothiorhodospiraceae</taxon>
        <taxon>Natronocella</taxon>
    </lineage>
</organism>
<dbReference type="InterPro" id="IPR052698">
    <property type="entry name" value="MoCofactor_Util/Proc"/>
</dbReference>
<proteinExistence type="predicted"/>
<evidence type="ECO:0000313" key="3">
    <source>
        <dbReference type="EMBL" id="MCP1676048.1"/>
    </source>
</evidence>
<dbReference type="Proteomes" id="UP001205843">
    <property type="component" value="Unassembled WGS sequence"/>
</dbReference>
<comment type="caution">
    <text evidence="3">The sequence shown here is derived from an EMBL/GenBank/DDBJ whole genome shotgun (WGS) entry which is preliminary data.</text>
</comment>
<dbReference type="EMBL" id="JALJXV010000008">
    <property type="protein sequence ID" value="MCP1676048.1"/>
    <property type="molecule type" value="Genomic_DNA"/>
</dbReference>
<evidence type="ECO:0000313" key="4">
    <source>
        <dbReference type="Proteomes" id="UP001205843"/>
    </source>
</evidence>
<dbReference type="InterPro" id="IPR036291">
    <property type="entry name" value="NAD(P)-bd_dom_sf"/>
</dbReference>